<sequence length="56" mass="6365">MNEFEPVVERAELQQVIRVEHVIGKGTVDSPVRKVVQFWTTDGIMIGEKGINELNK</sequence>
<reference evidence="1" key="1">
    <citation type="submission" date="2020-12" db="EMBL/GenBank/DDBJ databases">
        <authorList>
            <person name="Mcmullen J.G."/>
        </authorList>
    </citation>
    <scope>NUCLEOTIDE SEQUENCE</scope>
    <source>
        <strain evidence="1">Dm-2019-70</strain>
    </source>
</reference>
<evidence type="ECO:0000313" key="1">
    <source>
        <dbReference type="EMBL" id="MBS1011469.1"/>
    </source>
</evidence>
<protein>
    <submittedName>
        <fullName evidence="1">Uncharacterized protein</fullName>
    </submittedName>
</protein>
<organism evidence="1 2">
    <name type="scientific">Levilactobacillus brevis</name>
    <name type="common">Lactobacillus brevis</name>
    <dbReference type="NCBI Taxonomy" id="1580"/>
    <lineage>
        <taxon>Bacteria</taxon>
        <taxon>Bacillati</taxon>
        <taxon>Bacillota</taxon>
        <taxon>Bacilli</taxon>
        <taxon>Lactobacillales</taxon>
        <taxon>Lactobacillaceae</taxon>
        <taxon>Levilactobacillus</taxon>
    </lineage>
</organism>
<dbReference type="EMBL" id="JAERKF010000016">
    <property type="protein sequence ID" value="MBS1011469.1"/>
    <property type="molecule type" value="Genomic_DNA"/>
</dbReference>
<accession>A0AA41JUA8</accession>
<dbReference type="AlphaFoldDB" id="A0AA41JUA8"/>
<proteinExistence type="predicted"/>
<name>A0AA41JUA8_LEVBR</name>
<evidence type="ECO:0000313" key="2">
    <source>
        <dbReference type="Proteomes" id="UP000676478"/>
    </source>
</evidence>
<gene>
    <name evidence="1" type="ORF">JK167_11585</name>
</gene>
<reference evidence="1" key="2">
    <citation type="submission" date="2022-09" db="EMBL/GenBank/DDBJ databases">
        <title>Genome-inferred correspondence between phylogeny and metabolic traits in the wild Drosophila gut microbiome.</title>
        <authorList>
            <person name="Bueno E."/>
            <person name="Blow F."/>
            <person name="Douglas A.E."/>
        </authorList>
    </citation>
    <scope>NUCLEOTIDE SEQUENCE</scope>
    <source>
        <strain evidence="1">Dm-2019-70</strain>
    </source>
</reference>
<dbReference type="RefSeq" id="WP_155275714.1">
    <property type="nucleotide sequence ID" value="NZ_BBOW01000078.1"/>
</dbReference>
<comment type="caution">
    <text evidence="1">The sequence shown here is derived from an EMBL/GenBank/DDBJ whole genome shotgun (WGS) entry which is preliminary data.</text>
</comment>
<dbReference type="Proteomes" id="UP000676478">
    <property type="component" value="Unassembled WGS sequence"/>
</dbReference>